<dbReference type="Proteomes" id="UP001652625">
    <property type="component" value="Chromosome 13"/>
</dbReference>
<gene>
    <name evidence="3" type="primary">LOC136089502</name>
</gene>
<dbReference type="GeneID" id="136089502"/>
<reference evidence="3" key="1">
    <citation type="submission" date="2025-08" db="UniProtKB">
        <authorList>
            <consortium name="RefSeq"/>
        </authorList>
    </citation>
    <scope>IDENTIFICATION</scope>
</reference>
<protein>
    <submittedName>
        <fullName evidence="3">Uncharacterized protein LOC136089502</fullName>
    </submittedName>
</protein>
<sequence length="396" mass="45191">MMSWTKAVWLEDNEEVEGVVPTVWVDEKKKILWWPKKMLHVIKSYKKQEVPKSDWKVFTLIKVKLSDDDEELCQAYAYTDTETSATELIVDKLTPVSKSKPAALPFMPKKSFGFEKKEQHSQTFSSSTLKRKAEHNDFDSRSEMSQKNKYDCLSQETALPFMPKKSFGFEKKEQHSQSLPFSTLKKKVEHNGFDSTGEMSQTNKYDGLSQKSQTVNEDDSDCNDQDIHFTTQQSLSPLLNKTNKYNAFPLSQANFQYRVLHLLTDIKTNGCGKCFVNEGEIEITTEMDNLTEFDKFDSTLDNVSSFNSAKRRLQNIGGKSCQKLVIAMMKSYMTNSLMSKFNMAGGKGKRSFRQTKLYKLIKVCASMAHESYTESGVDAIVADALKRAPFTHAKMP</sequence>
<name>A0ABM4DB69_HYDVU</name>
<evidence type="ECO:0000313" key="3">
    <source>
        <dbReference type="RefSeq" id="XP_065671608.1"/>
    </source>
</evidence>
<feature type="region of interest" description="Disordered" evidence="1">
    <location>
        <begin position="194"/>
        <end position="223"/>
    </location>
</feature>
<keyword evidence="2" id="KW-1185">Reference proteome</keyword>
<evidence type="ECO:0000256" key="1">
    <source>
        <dbReference type="SAM" id="MobiDB-lite"/>
    </source>
</evidence>
<evidence type="ECO:0000313" key="2">
    <source>
        <dbReference type="Proteomes" id="UP001652625"/>
    </source>
</evidence>
<accession>A0ABM4DB69</accession>
<feature type="region of interest" description="Disordered" evidence="1">
    <location>
        <begin position="115"/>
        <end position="145"/>
    </location>
</feature>
<feature type="compositionally biased region" description="Basic and acidic residues" evidence="1">
    <location>
        <begin position="134"/>
        <end position="145"/>
    </location>
</feature>
<feature type="compositionally biased region" description="Polar residues" evidence="1">
    <location>
        <begin position="194"/>
        <end position="215"/>
    </location>
</feature>
<proteinExistence type="predicted"/>
<dbReference type="RefSeq" id="XP_065671608.1">
    <property type="nucleotide sequence ID" value="XM_065815536.1"/>
</dbReference>
<organism evidence="2 3">
    <name type="scientific">Hydra vulgaris</name>
    <name type="common">Hydra</name>
    <name type="synonym">Hydra attenuata</name>
    <dbReference type="NCBI Taxonomy" id="6087"/>
    <lineage>
        <taxon>Eukaryota</taxon>
        <taxon>Metazoa</taxon>
        <taxon>Cnidaria</taxon>
        <taxon>Hydrozoa</taxon>
        <taxon>Hydroidolina</taxon>
        <taxon>Anthoathecata</taxon>
        <taxon>Aplanulata</taxon>
        <taxon>Hydridae</taxon>
        <taxon>Hydra</taxon>
    </lineage>
</organism>